<evidence type="ECO:0000256" key="4">
    <source>
        <dbReference type="ARBA" id="ARBA00023015"/>
    </source>
</evidence>
<evidence type="ECO:0000256" key="6">
    <source>
        <dbReference type="ARBA" id="ARBA00023163"/>
    </source>
</evidence>
<reference evidence="11" key="1">
    <citation type="submission" date="2020-10" db="EMBL/GenBank/DDBJ databases">
        <authorList>
            <person name="Gilroy R."/>
        </authorList>
    </citation>
    <scope>NUCLEOTIDE SEQUENCE</scope>
    <source>
        <strain evidence="11">E3-2379</strain>
    </source>
</reference>
<evidence type="ECO:0000256" key="8">
    <source>
        <dbReference type="NCBIfam" id="TIGR01529"/>
    </source>
</evidence>
<dbReference type="InterPro" id="IPR036388">
    <property type="entry name" value="WH-like_DNA-bd_sf"/>
</dbReference>
<feature type="domain" description="Arginine repressor C-terminal" evidence="10">
    <location>
        <begin position="79"/>
        <end position="145"/>
    </location>
</feature>
<dbReference type="SUPFAM" id="SSF55252">
    <property type="entry name" value="C-terminal domain of arginine repressor"/>
    <property type="match status" value="1"/>
</dbReference>
<evidence type="ECO:0000256" key="1">
    <source>
        <dbReference type="ARBA" id="ARBA00004496"/>
    </source>
</evidence>
<dbReference type="SUPFAM" id="SSF46785">
    <property type="entry name" value="Winged helix' DNA-binding domain"/>
    <property type="match status" value="1"/>
</dbReference>
<dbReference type="Gene3D" id="3.30.1360.40">
    <property type="match status" value="1"/>
</dbReference>
<sequence>MKSKRQEKIIEIIETYDIETQDELAEKLQQAGFQTTQATISRDIREMKLTKISSPNGKQKYIALKSGDYQTIEKYKRVLEDGILSMEVAQNLIVIKTVVGMAMAVATAIDNLHIIGLIGCIAGDDTIMCVTKDNETVKDVMSNMRKLAHRDTVK</sequence>
<comment type="function">
    <text evidence="7">Regulates arginine biosynthesis genes.</text>
</comment>
<keyword evidence="7" id="KW-0678">Repressor</keyword>
<comment type="subcellular location">
    <subcellularLocation>
        <location evidence="1 7">Cytoplasm</location>
    </subcellularLocation>
</comment>
<dbReference type="InterPro" id="IPR036390">
    <property type="entry name" value="WH_DNA-bd_sf"/>
</dbReference>
<evidence type="ECO:0000313" key="11">
    <source>
        <dbReference type="EMBL" id="MBO8464147.1"/>
    </source>
</evidence>
<dbReference type="HAMAP" id="MF_00173">
    <property type="entry name" value="Arg_repressor"/>
    <property type="match status" value="1"/>
</dbReference>
<evidence type="ECO:0000313" key="12">
    <source>
        <dbReference type="Proteomes" id="UP000823618"/>
    </source>
</evidence>
<dbReference type="InterPro" id="IPR036251">
    <property type="entry name" value="Arg_repress_C_sf"/>
</dbReference>
<keyword evidence="7" id="KW-0055">Arginine biosynthesis</keyword>
<dbReference type="PANTHER" id="PTHR34471:SF1">
    <property type="entry name" value="ARGININE REPRESSOR"/>
    <property type="match status" value="1"/>
</dbReference>
<dbReference type="PRINTS" id="PR01467">
    <property type="entry name" value="ARGREPRESSOR"/>
</dbReference>
<comment type="pathway">
    <text evidence="7">Amino-acid biosynthesis; L-arginine biosynthesis [regulation].</text>
</comment>
<evidence type="ECO:0000256" key="2">
    <source>
        <dbReference type="ARBA" id="ARBA00008316"/>
    </source>
</evidence>
<dbReference type="PANTHER" id="PTHR34471">
    <property type="entry name" value="ARGININE REPRESSOR"/>
    <property type="match status" value="1"/>
</dbReference>
<dbReference type="NCBIfam" id="TIGR01529">
    <property type="entry name" value="argR_whole"/>
    <property type="match status" value="1"/>
</dbReference>
<dbReference type="GO" id="GO:0051259">
    <property type="term" value="P:protein complex oligomerization"/>
    <property type="evidence" value="ECO:0007669"/>
    <property type="project" value="InterPro"/>
</dbReference>
<dbReference type="InterPro" id="IPR001669">
    <property type="entry name" value="Arg_repress"/>
</dbReference>
<dbReference type="GO" id="GO:0005737">
    <property type="term" value="C:cytoplasm"/>
    <property type="evidence" value="ECO:0007669"/>
    <property type="project" value="UniProtKB-SubCell"/>
</dbReference>
<dbReference type="GO" id="GO:0006526">
    <property type="term" value="P:L-arginine biosynthetic process"/>
    <property type="evidence" value="ECO:0007669"/>
    <property type="project" value="UniProtKB-KW"/>
</dbReference>
<evidence type="ECO:0000256" key="3">
    <source>
        <dbReference type="ARBA" id="ARBA00022490"/>
    </source>
</evidence>
<evidence type="ECO:0000259" key="9">
    <source>
        <dbReference type="Pfam" id="PF01316"/>
    </source>
</evidence>
<dbReference type="GO" id="GO:0003677">
    <property type="term" value="F:DNA binding"/>
    <property type="evidence" value="ECO:0007669"/>
    <property type="project" value="UniProtKB-KW"/>
</dbReference>
<evidence type="ECO:0000259" key="10">
    <source>
        <dbReference type="Pfam" id="PF02863"/>
    </source>
</evidence>
<gene>
    <name evidence="7 11" type="primary">argR</name>
    <name evidence="11" type="ORF">IAC13_09470</name>
</gene>
<dbReference type="InterPro" id="IPR020899">
    <property type="entry name" value="Arg_repress_C"/>
</dbReference>
<evidence type="ECO:0000256" key="7">
    <source>
        <dbReference type="HAMAP-Rule" id="MF_00173"/>
    </source>
</evidence>
<keyword evidence="3 7" id="KW-0963">Cytoplasm</keyword>
<keyword evidence="5 7" id="KW-0238">DNA-binding</keyword>
<feature type="domain" description="Arginine repressor DNA-binding" evidence="9">
    <location>
        <begin position="2"/>
        <end position="64"/>
    </location>
</feature>
<dbReference type="GO" id="GO:0034618">
    <property type="term" value="F:arginine binding"/>
    <property type="evidence" value="ECO:0007669"/>
    <property type="project" value="InterPro"/>
</dbReference>
<dbReference type="GO" id="GO:0003700">
    <property type="term" value="F:DNA-binding transcription factor activity"/>
    <property type="evidence" value="ECO:0007669"/>
    <property type="project" value="UniProtKB-UniRule"/>
</dbReference>
<evidence type="ECO:0000256" key="5">
    <source>
        <dbReference type="ARBA" id="ARBA00023125"/>
    </source>
</evidence>
<name>A0A9D9N8H3_9FIRM</name>
<dbReference type="GO" id="GO:1900079">
    <property type="term" value="P:regulation of arginine biosynthetic process"/>
    <property type="evidence" value="ECO:0007669"/>
    <property type="project" value="UniProtKB-UniRule"/>
</dbReference>
<organism evidence="11 12">
    <name type="scientific">Candidatus Scybalomonas excrementavium</name>
    <dbReference type="NCBI Taxonomy" id="2840943"/>
    <lineage>
        <taxon>Bacteria</taxon>
        <taxon>Bacillati</taxon>
        <taxon>Bacillota</taxon>
        <taxon>Clostridia</taxon>
        <taxon>Lachnospirales</taxon>
        <taxon>Lachnospiraceae</taxon>
        <taxon>Lachnospiraceae incertae sedis</taxon>
        <taxon>Candidatus Scybalomonas</taxon>
    </lineage>
</organism>
<dbReference type="AlphaFoldDB" id="A0A9D9N8H3"/>
<dbReference type="Gene3D" id="1.10.10.10">
    <property type="entry name" value="Winged helix-like DNA-binding domain superfamily/Winged helix DNA-binding domain"/>
    <property type="match status" value="1"/>
</dbReference>
<dbReference type="EMBL" id="JADIML010000269">
    <property type="protein sequence ID" value="MBO8464147.1"/>
    <property type="molecule type" value="Genomic_DNA"/>
</dbReference>
<dbReference type="Pfam" id="PF02863">
    <property type="entry name" value="Arg_repressor_C"/>
    <property type="match status" value="1"/>
</dbReference>
<comment type="caution">
    <text evidence="11">The sequence shown here is derived from an EMBL/GenBank/DDBJ whole genome shotgun (WGS) entry which is preliminary data.</text>
</comment>
<proteinExistence type="inferred from homology"/>
<dbReference type="Pfam" id="PF01316">
    <property type="entry name" value="Arg_repressor"/>
    <property type="match status" value="1"/>
</dbReference>
<dbReference type="InterPro" id="IPR020900">
    <property type="entry name" value="Arg_repress_DNA-bd"/>
</dbReference>
<comment type="similarity">
    <text evidence="2 7">Belongs to the ArgR family.</text>
</comment>
<protein>
    <recommendedName>
        <fullName evidence="7 8">Arginine repressor</fullName>
    </recommendedName>
</protein>
<dbReference type="Proteomes" id="UP000823618">
    <property type="component" value="Unassembled WGS sequence"/>
</dbReference>
<keyword evidence="4 7" id="KW-0805">Transcription regulation</keyword>
<keyword evidence="7" id="KW-0028">Amino-acid biosynthesis</keyword>
<keyword evidence="6 7" id="KW-0804">Transcription</keyword>
<reference evidence="11" key="2">
    <citation type="journal article" date="2021" name="PeerJ">
        <title>Extensive microbial diversity within the chicken gut microbiome revealed by metagenomics and culture.</title>
        <authorList>
            <person name="Gilroy R."/>
            <person name="Ravi A."/>
            <person name="Getino M."/>
            <person name="Pursley I."/>
            <person name="Horton D.L."/>
            <person name="Alikhan N.F."/>
            <person name="Baker D."/>
            <person name="Gharbi K."/>
            <person name="Hall N."/>
            <person name="Watson M."/>
            <person name="Adriaenssens E.M."/>
            <person name="Foster-Nyarko E."/>
            <person name="Jarju S."/>
            <person name="Secka A."/>
            <person name="Antonio M."/>
            <person name="Oren A."/>
            <person name="Chaudhuri R.R."/>
            <person name="La Ragione R."/>
            <person name="Hildebrand F."/>
            <person name="Pallen M.J."/>
        </authorList>
    </citation>
    <scope>NUCLEOTIDE SEQUENCE</scope>
    <source>
        <strain evidence="11">E3-2379</strain>
    </source>
</reference>
<accession>A0A9D9N8H3</accession>